<accession>A0ACB9JRX2</accession>
<gene>
    <name evidence="1" type="ORF">L1987_10389</name>
</gene>
<organism evidence="1 2">
    <name type="scientific">Smallanthus sonchifolius</name>
    <dbReference type="NCBI Taxonomy" id="185202"/>
    <lineage>
        <taxon>Eukaryota</taxon>
        <taxon>Viridiplantae</taxon>
        <taxon>Streptophyta</taxon>
        <taxon>Embryophyta</taxon>
        <taxon>Tracheophyta</taxon>
        <taxon>Spermatophyta</taxon>
        <taxon>Magnoliopsida</taxon>
        <taxon>eudicotyledons</taxon>
        <taxon>Gunneridae</taxon>
        <taxon>Pentapetalae</taxon>
        <taxon>asterids</taxon>
        <taxon>campanulids</taxon>
        <taxon>Asterales</taxon>
        <taxon>Asteraceae</taxon>
        <taxon>Asteroideae</taxon>
        <taxon>Heliantheae alliance</taxon>
        <taxon>Millerieae</taxon>
        <taxon>Smallanthus</taxon>
    </lineage>
</organism>
<protein>
    <submittedName>
        <fullName evidence="1">Uncharacterized protein</fullName>
    </submittedName>
</protein>
<keyword evidence="2" id="KW-1185">Reference proteome</keyword>
<evidence type="ECO:0000313" key="2">
    <source>
        <dbReference type="Proteomes" id="UP001056120"/>
    </source>
</evidence>
<reference evidence="1 2" key="2">
    <citation type="journal article" date="2022" name="Mol. Ecol. Resour.">
        <title>The genomes of chicory, endive, great burdock and yacon provide insights into Asteraceae paleo-polyploidization history and plant inulin production.</title>
        <authorList>
            <person name="Fan W."/>
            <person name="Wang S."/>
            <person name="Wang H."/>
            <person name="Wang A."/>
            <person name="Jiang F."/>
            <person name="Liu H."/>
            <person name="Zhao H."/>
            <person name="Xu D."/>
            <person name="Zhang Y."/>
        </authorList>
    </citation>
    <scope>NUCLEOTIDE SEQUENCE [LARGE SCALE GENOMIC DNA]</scope>
    <source>
        <strain evidence="2">cv. Yunnan</strain>
        <tissue evidence="1">Leaves</tissue>
    </source>
</reference>
<sequence length="100" mass="11259">MKHSFRCGVPFIFFLLSLIAFSHTSARFLHTKPGENKMKLDESINTSGSGNSLVDFETTLDSFSDIMGFEDCGGGDEECLKRRVLADAHLDYIYTQHHKP</sequence>
<dbReference type="EMBL" id="CM042020">
    <property type="protein sequence ID" value="KAI3822791.1"/>
    <property type="molecule type" value="Genomic_DNA"/>
</dbReference>
<proteinExistence type="predicted"/>
<evidence type="ECO:0000313" key="1">
    <source>
        <dbReference type="EMBL" id="KAI3822791.1"/>
    </source>
</evidence>
<comment type="caution">
    <text evidence="1">The sequence shown here is derived from an EMBL/GenBank/DDBJ whole genome shotgun (WGS) entry which is preliminary data.</text>
</comment>
<reference evidence="2" key="1">
    <citation type="journal article" date="2022" name="Mol. Ecol. Resour.">
        <title>The genomes of chicory, endive, great burdock and yacon provide insights into Asteraceae palaeo-polyploidization history and plant inulin production.</title>
        <authorList>
            <person name="Fan W."/>
            <person name="Wang S."/>
            <person name="Wang H."/>
            <person name="Wang A."/>
            <person name="Jiang F."/>
            <person name="Liu H."/>
            <person name="Zhao H."/>
            <person name="Xu D."/>
            <person name="Zhang Y."/>
        </authorList>
    </citation>
    <scope>NUCLEOTIDE SEQUENCE [LARGE SCALE GENOMIC DNA]</scope>
    <source>
        <strain evidence="2">cv. Yunnan</strain>
    </source>
</reference>
<dbReference type="Proteomes" id="UP001056120">
    <property type="component" value="Linkage Group LG03"/>
</dbReference>
<name>A0ACB9JRX2_9ASTR</name>